<proteinExistence type="predicted"/>
<comment type="caution">
    <text evidence="2">The sequence shown here is derived from an EMBL/GenBank/DDBJ whole genome shotgun (WGS) entry which is preliminary data.</text>
</comment>
<organism evidence="2 3">
    <name type="scientific">Pseudomonas fluorescens</name>
    <dbReference type="NCBI Taxonomy" id="294"/>
    <lineage>
        <taxon>Bacteria</taxon>
        <taxon>Pseudomonadati</taxon>
        <taxon>Pseudomonadota</taxon>
        <taxon>Gammaproteobacteria</taxon>
        <taxon>Pseudomonadales</taxon>
        <taxon>Pseudomonadaceae</taxon>
        <taxon>Pseudomonas</taxon>
    </lineage>
</organism>
<accession>A0A166QTD8</accession>
<evidence type="ECO:0000256" key="1">
    <source>
        <dbReference type="SAM" id="MobiDB-lite"/>
    </source>
</evidence>
<name>A0A166QTD8_PSEFL</name>
<reference evidence="2 3" key="2">
    <citation type="journal article" date="2018" name="Nature">
        <title>Mutant phenotypes for thousands of bacterial genes of unknown function.</title>
        <authorList>
            <person name="Price M.N."/>
            <person name="Wetmore K.M."/>
            <person name="Waters R.J."/>
            <person name="Callaghan M."/>
            <person name="Ray J."/>
            <person name="Liu H."/>
            <person name="Kuehl J.V."/>
            <person name="Melnyk R.A."/>
            <person name="Lamson J.S."/>
            <person name="Suh Y."/>
            <person name="Carlson H.K."/>
            <person name="Esquivel Z."/>
            <person name="Sadeeshkumar H."/>
            <person name="Chakraborty R."/>
            <person name="Zane G.M."/>
            <person name="Rubin B.E."/>
            <person name="Wall J.D."/>
            <person name="Visel A."/>
            <person name="Bristow J."/>
            <person name="Blow M.J."/>
            <person name="Arkin A.P."/>
            <person name="Deutschbauer A.M."/>
        </authorList>
    </citation>
    <scope>NUCLEOTIDE SEQUENCE [LARGE SCALE GENOMIC DNA]</scope>
    <source>
        <strain evidence="2 3">FW300-N1B4</strain>
    </source>
</reference>
<evidence type="ECO:0000313" key="2">
    <source>
        <dbReference type="EMBL" id="KZN20827.1"/>
    </source>
</evidence>
<evidence type="ECO:0000313" key="3">
    <source>
        <dbReference type="Proteomes" id="UP000076489"/>
    </source>
</evidence>
<dbReference type="OrthoDB" id="7308176at2"/>
<dbReference type="AlphaFoldDB" id="A0A166QTD8"/>
<dbReference type="RefSeq" id="WP_063340873.1">
    <property type="nucleotide sequence ID" value="NZ_LUKJ01000002.1"/>
</dbReference>
<gene>
    <name evidence="2" type="ORF">A1D17_04605</name>
</gene>
<reference evidence="3" key="1">
    <citation type="submission" date="2016-03" db="EMBL/GenBank/DDBJ databases">
        <authorList>
            <person name="Ray J."/>
            <person name="Price M."/>
            <person name="Deutschbauer A."/>
        </authorList>
    </citation>
    <scope>NUCLEOTIDE SEQUENCE [LARGE SCALE GENOMIC DNA]</scope>
    <source>
        <strain evidence="3">FW300-N1B4</strain>
    </source>
</reference>
<feature type="region of interest" description="Disordered" evidence="1">
    <location>
        <begin position="1"/>
        <end position="26"/>
    </location>
</feature>
<protein>
    <recommendedName>
        <fullName evidence="4">Replication protein</fullName>
    </recommendedName>
</protein>
<evidence type="ECO:0008006" key="4">
    <source>
        <dbReference type="Google" id="ProtNLM"/>
    </source>
</evidence>
<sequence>MQDVDLFGHPVTEAKPAPKRKAATRQATRDIVIVNEPALFRSPTEKGPHFTYQIPDSERFLGNLVEIYDAIPRFFDMKAVTGIDQMIRRATGCVRKINYEVAVTAATIETQVKVPNQVGAKLKMTKNVSLFPGVREEFVEKAIRKISTYSSTISGNHCVVHFTLYELKKELAMFGHDFKYSEIREALHILTHARIQIKTVDVDGSSIDMTSGYLNNLDIRSSSKLSKFYDPKASSDEARCQVELHPLISLKISQGRFRMYQYGIDMSLSSVFSRHLLRHLSIVWTNASEDKVFELSLMDFVKNVLAREPATRIYNDFRKLNEAVQELTESGILKPGTIPHPVKASKGNGYADYTFPILPTNKFVTSVIEASTGAARRRVSRTKSLA</sequence>
<dbReference type="EMBL" id="LUKJ01000002">
    <property type="protein sequence ID" value="KZN20827.1"/>
    <property type="molecule type" value="Genomic_DNA"/>
</dbReference>
<dbReference type="Proteomes" id="UP000076489">
    <property type="component" value="Unassembled WGS sequence"/>
</dbReference>